<proteinExistence type="predicted"/>
<name>A0A0F9DP23_9ZZZZ</name>
<dbReference type="AlphaFoldDB" id="A0A0F9DP23"/>
<comment type="caution">
    <text evidence="1">The sequence shown here is derived from an EMBL/GenBank/DDBJ whole genome shotgun (WGS) entry which is preliminary data.</text>
</comment>
<sequence length="172" mass="20121">MIATSDWRQRERFDALSRLDSLVLREADPDAWNRTVLVEAMGILKRWQAIGDFDHEGTTGVFVDLYRLACRARAFRIPQEHFFWLLTTWLHMAAHVGPDAVLHQKEHLGPLWERLEAIRKRHGWPKNDENGDPWSPEDHLDQVPEDYAAWAEEFERVADEMETAAFQAVCEK</sequence>
<protein>
    <submittedName>
        <fullName evidence="1">Uncharacterized protein</fullName>
    </submittedName>
</protein>
<feature type="non-terminal residue" evidence="1">
    <location>
        <position position="172"/>
    </location>
</feature>
<evidence type="ECO:0000313" key="1">
    <source>
        <dbReference type="EMBL" id="KKL63523.1"/>
    </source>
</evidence>
<dbReference type="EMBL" id="LAZR01028139">
    <property type="protein sequence ID" value="KKL63523.1"/>
    <property type="molecule type" value="Genomic_DNA"/>
</dbReference>
<reference evidence="1" key="1">
    <citation type="journal article" date="2015" name="Nature">
        <title>Complex archaea that bridge the gap between prokaryotes and eukaryotes.</title>
        <authorList>
            <person name="Spang A."/>
            <person name="Saw J.H."/>
            <person name="Jorgensen S.L."/>
            <person name="Zaremba-Niedzwiedzka K."/>
            <person name="Martijn J."/>
            <person name="Lind A.E."/>
            <person name="van Eijk R."/>
            <person name="Schleper C."/>
            <person name="Guy L."/>
            <person name="Ettema T.J."/>
        </authorList>
    </citation>
    <scope>NUCLEOTIDE SEQUENCE</scope>
</reference>
<gene>
    <name evidence="1" type="ORF">LCGC14_2174280</name>
</gene>
<accession>A0A0F9DP23</accession>
<organism evidence="1">
    <name type="scientific">marine sediment metagenome</name>
    <dbReference type="NCBI Taxonomy" id="412755"/>
    <lineage>
        <taxon>unclassified sequences</taxon>
        <taxon>metagenomes</taxon>
        <taxon>ecological metagenomes</taxon>
    </lineage>
</organism>